<feature type="transmembrane region" description="Helical" evidence="24">
    <location>
        <begin position="26"/>
        <end position="45"/>
    </location>
</feature>
<dbReference type="SUPFAM" id="SSF53474">
    <property type="entry name" value="alpha/beta-Hydrolases"/>
    <property type="match status" value="1"/>
</dbReference>
<evidence type="ECO:0000313" key="26">
    <source>
        <dbReference type="Proteomes" id="UP001318040"/>
    </source>
</evidence>
<dbReference type="PANTHER" id="PTHR45792:SF2">
    <property type="entry name" value="DIACYLGLYCEROL LIPASE-BETA"/>
    <property type="match status" value="1"/>
</dbReference>
<evidence type="ECO:0000256" key="12">
    <source>
        <dbReference type="ARBA" id="ARBA00023098"/>
    </source>
</evidence>
<dbReference type="CDD" id="cd00519">
    <property type="entry name" value="Lipase_3"/>
    <property type="match status" value="1"/>
</dbReference>
<proteinExistence type="inferred from homology"/>
<evidence type="ECO:0000256" key="11">
    <source>
        <dbReference type="ARBA" id="ARBA00022989"/>
    </source>
</evidence>
<dbReference type="PANTHER" id="PTHR45792">
    <property type="entry name" value="DIACYLGLYCEROL LIPASE HOMOLOG-RELATED"/>
    <property type="match status" value="1"/>
</dbReference>
<feature type="transmembrane region" description="Helical" evidence="24">
    <location>
        <begin position="102"/>
        <end position="120"/>
    </location>
</feature>
<evidence type="ECO:0000256" key="19">
    <source>
        <dbReference type="ARBA" id="ARBA00056838"/>
    </source>
</evidence>
<keyword evidence="26" id="KW-1185">Reference proteome</keyword>
<organism evidence="26 27">
    <name type="scientific">Petromyzon marinus</name>
    <name type="common">Sea lamprey</name>
    <dbReference type="NCBI Taxonomy" id="7757"/>
    <lineage>
        <taxon>Eukaryota</taxon>
        <taxon>Metazoa</taxon>
        <taxon>Chordata</taxon>
        <taxon>Craniata</taxon>
        <taxon>Vertebrata</taxon>
        <taxon>Cyclostomata</taxon>
        <taxon>Hyperoartia</taxon>
        <taxon>Petromyzontiformes</taxon>
        <taxon>Petromyzontidae</taxon>
        <taxon>Petromyzon</taxon>
    </lineage>
</organism>
<evidence type="ECO:0000256" key="24">
    <source>
        <dbReference type="SAM" id="Phobius"/>
    </source>
</evidence>
<feature type="region of interest" description="Disordered" evidence="23">
    <location>
        <begin position="549"/>
        <end position="603"/>
    </location>
</feature>
<comment type="catalytic activity">
    <reaction evidence="15">
        <text>a 1,2-diacyl-sn-glycerol + H2O = a 2-acylglycerol + a fatty acid + H(+)</text>
        <dbReference type="Rhea" id="RHEA:33275"/>
        <dbReference type="ChEBI" id="CHEBI:15377"/>
        <dbReference type="ChEBI" id="CHEBI:15378"/>
        <dbReference type="ChEBI" id="CHEBI:17389"/>
        <dbReference type="ChEBI" id="CHEBI:17815"/>
        <dbReference type="ChEBI" id="CHEBI:28868"/>
        <dbReference type="EC" id="3.1.1.116"/>
    </reaction>
    <physiologicalReaction direction="left-to-right" evidence="15">
        <dbReference type="Rhea" id="RHEA:33276"/>
    </physiologicalReaction>
</comment>
<evidence type="ECO:0000256" key="22">
    <source>
        <dbReference type="ARBA" id="ARBA00083401"/>
    </source>
</evidence>
<keyword evidence="4" id="KW-1003">Cell membrane</keyword>
<evidence type="ECO:0000256" key="16">
    <source>
        <dbReference type="ARBA" id="ARBA00026104"/>
    </source>
</evidence>
<dbReference type="GO" id="GO:0005737">
    <property type="term" value="C:cytoplasm"/>
    <property type="evidence" value="ECO:0007669"/>
    <property type="project" value="TreeGrafter"/>
</dbReference>
<comment type="subcellular location">
    <subcellularLocation>
        <location evidence="2">Cell membrane</location>
        <topology evidence="2">Multi-pass membrane protein</topology>
    </subcellularLocation>
</comment>
<dbReference type="Proteomes" id="UP001318040">
    <property type="component" value="Chromosome 3"/>
</dbReference>
<name>A0AAJ7XG62_PETMA</name>
<dbReference type="CTD" id="221955"/>
<dbReference type="Gene3D" id="3.40.50.1820">
    <property type="entry name" value="alpha/beta hydrolase"/>
    <property type="match status" value="1"/>
</dbReference>
<comment type="cofactor">
    <cofactor evidence="1">
        <name>Ca(2+)</name>
        <dbReference type="ChEBI" id="CHEBI:29108"/>
    </cofactor>
</comment>
<dbReference type="EC" id="3.1.1.116" evidence="16"/>
<evidence type="ECO:0000256" key="17">
    <source>
        <dbReference type="ARBA" id="ARBA00051030"/>
    </source>
</evidence>
<feature type="region of interest" description="Disordered" evidence="23">
    <location>
        <begin position="680"/>
        <end position="711"/>
    </location>
</feature>
<gene>
    <name evidence="27" type="primary">DAGLB</name>
</gene>
<feature type="transmembrane region" description="Helical" evidence="24">
    <location>
        <begin position="57"/>
        <end position="81"/>
    </location>
</feature>
<evidence type="ECO:0000256" key="4">
    <source>
        <dbReference type="ARBA" id="ARBA00022475"/>
    </source>
</evidence>
<evidence type="ECO:0000256" key="6">
    <source>
        <dbReference type="ARBA" id="ARBA00022692"/>
    </source>
</evidence>
<dbReference type="GO" id="GO:0004806">
    <property type="term" value="F:triacylglycerol lipase activity"/>
    <property type="evidence" value="ECO:0007669"/>
    <property type="project" value="UniProtKB-EC"/>
</dbReference>
<dbReference type="GO" id="GO:0047372">
    <property type="term" value="F:monoacylglycerol lipase activity"/>
    <property type="evidence" value="ECO:0007669"/>
    <property type="project" value="UniProtKB-ARBA"/>
</dbReference>
<comment type="function">
    <text evidence="19">Lipase that catalyzes the hydrolysis of arachidonic acid (AA)-esterified diacylglycerols (DAGs) to produce the principal endocannabinoid, 2-arachidonoylglycerol (2-AG) which can be further cleaved by downstream enzymes to release arachidonic acid (AA) for cyclooxygenase (COX)-mediated eicosanoid production. Preferentially hydrolyzes DAGs at the sn-1 position in a calcium-dependent manner and has negligible activity against other lipids including monoacylglycerols and phospholipids. Plays a key role in the regulation of 2-AG and AA pools utilized by COX1/2 to generate lipid mediators of macrophage and microglia inflammatory responses. Also functions as a polyunsaturated fatty acids-specific triacylglycerol lipase in macrophages. Plays an important role to support the metabolic and signaling demands of macrophages.</text>
</comment>
<accession>A0AAJ7XG62</accession>
<evidence type="ECO:0000256" key="7">
    <source>
        <dbReference type="ARBA" id="ARBA00022723"/>
    </source>
</evidence>
<evidence type="ECO:0000256" key="20">
    <source>
        <dbReference type="ARBA" id="ARBA00069149"/>
    </source>
</evidence>
<feature type="compositionally biased region" description="Polar residues" evidence="23">
    <location>
        <begin position="253"/>
        <end position="265"/>
    </location>
</feature>
<keyword evidence="9" id="KW-0106">Calcium</keyword>
<keyword evidence="6 24" id="KW-0812">Transmembrane</keyword>
<comment type="catalytic activity">
    <reaction evidence="18">
        <text>1,2,3-tri-(5Z,8Z,11Z,14Z-eicosatetraenoyl)-glycerol + H2O = 1,2-di-(5Z,8Z,11Z,14Z-eicosatetraenoyl)-glycerol + (5Z,8Z,11Z,14Z)-eicosatetraenoate + H(+)</text>
        <dbReference type="Rhea" id="RHEA:63432"/>
        <dbReference type="ChEBI" id="CHEBI:15377"/>
        <dbReference type="ChEBI" id="CHEBI:15378"/>
        <dbReference type="ChEBI" id="CHEBI:32395"/>
        <dbReference type="ChEBI" id="CHEBI:147308"/>
        <dbReference type="ChEBI" id="CHEBI:228166"/>
    </reaction>
    <physiologicalReaction direction="left-to-right" evidence="18">
        <dbReference type="Rhea" id="RHEA:63433"/>
    </physiologicalReaction>
</comment>
<evidence type="ECO:0000259" key="25">
    <source>
        <dbReference type="Pfam" id="PF01764"/>
    </source>
</evidence>
<dbReference type="AlphaFoldDB" id="A0AAJ7XG62"/>
<evidence type="ECO:0000256" key="2">
    <source>
        <dbReference type="ARBA" id="ARBA00004651"/>
    </source>
</evidence>
<dbReference type="GO" id="GO:0022008">
    <property type="term" value="P:neurogenesis"/>
    <property type="evidence" value="ECO:0007669"/>
    <property type="project" value="TreeGrafter"/>
</dbReference>
<evidence type="ECO:0000313" key="27">
    <source>
        <dbReference type="RefSeq" id="XP_032833524.1"/>
    </source>
</evidence>
<dbReference type="GO" id="GO:0005886">
    <property type="term" value="C:plasma membrane"/>
    <property type="evidence" value="ECO:0007669"/>
    <property type="project" value="UniProtKB-SubCell"/>
</dbReference>
<evidence type="ECO:0000256" key="5">
    <source>
        <dbReference type="ARBA" id="ARBA00022553"/>
    </source>
</evidence>
<keyword evidence="7" id="KW-0479">Metal-binding</keyword>
<dbReference type="GO" id="GO:0019369">
    <property type="term" value="P:arachidonate metabolic process"/>
    <property type="evidence" value="ECO:0007669"/>
    <property type="project" value="TreeGrafter"/>
</dbReference>
<keyword evidence="10" id="KW-0442">Lipid degradation</keyword>
<evidence type="ECO:0000256" key="18">
    <source>
        <dbReference type="ARBA" id="ARBA00052740"/>
    </source>
</evidence>
<dbReference type="InterPro" id="IPR002921">
    <property type="entry name" value="Fungal_lipase-type"/>
</dbReference>
<dbReference type="FunFam" id="3.40.50.1820:FF:000064">
    <property type="entry name" value="Sn1-specific diacylglycerol lipase beta"/>
    <property type="match status" value="1"/>
</dbReference>
<evidence type="ECO:0000256" key="10">
    <source>
        <dbReference type="ARBA" id="ARBA00022963"/>
    </source>
</evidence>
<dbReference type="Pfam" id="PF01764">
    <property type="entry name" value="Lipase_3"/>
    <property type="match status" value="1"/>
</dbReference>
<dbReference type="GeneID" id="116956151"/>
<feature type="domain" description="Fungal lipase-type" evidence="25">
    <location>
        <begin position="375"/>
        <end position="509"/>
    </location>
</feature>
<feature type="compositionally biased region" description="Polar residues" evidence="23">
    <location>
        <begin position="592"/>
        <end position="602"/>
    </location>
</feature>
<keyword evidence="11 24" id="KW-1133">Transmembrane helix</keyword>
<feature type="transmembrane region" description="Helical" evidence="24">
    <location>
        <begin position="132"/>
        <end position="154"/>
    </location>
</feature>
<evidence type="ECO:0000256" key="15">
    <source>
        <dbReference type="ARBA" id="ARBA00024531"/>
    </source>
</evidence>
<evidence type="ECO:0000256" key="21">
    <source>
        <dbReference type="ARBA" id="ARBA00082880"/>
    </source>
</evidence>
<protein>
    <recommendedName>
        <fullName evidence="20">Diacylglycerol lipase-beta</fullName>
        <ecNumber evidence="16">3.1.1.116</ecNumber>
    </recommendedName>
    <alternativeName>
        <fullName evidence="22">PUFA-specific triacylglycerol lipase</fullName>
    </alternativeName>
    <alternativeName>
        <fullName evidence="21">Sn1-specific diacylglycerol lipase beta</fullName>
    </alternativeName>
</protein>
<dbReference type="GO" id="GO:0046872">
    <property type="term" value="F:metal ion binding"/>
    <property type="evidence" value="ECO:0007669"/>
    <property type="project" value="UniProtKB-KW"/>
</dbReference>
<comment type="catalytic activity">
    <reaction evidence="14">
        <text>a triacylglycerol + H2O = a diacylglycerol + a fatty acid + H(+)</text>
        <dbReference type="Rhea" id="RHEA:12044"/>
        <dbReference type="ChEBI" id="CHEBI:15377"/>
        <dbReference type="ChEBI" id="CHEBI:15378"/>
        <dbReference type="ChEBI" id="CHEBI:17855"/>
        <dbReference type="ChEBI" id="CHEBI:18035"/>
        <dbReference type="ChEBI" id="CHEBI:28868"/>
        <dbReference type="EC" id="3.1.1.3"/>
    </reaction>
    <physiologicalReaction direction="left-to-right" evidence="14">
        <dbReference type="Rhea" id="RHEA:12045"/>
    </physiologicalReaction>
</comment>
<evidence type="ECO:0000256" key="13">
    <source>
        <dbReference type="ARBA" id="ARBA00023136"/>
    </source>
</evidence>
<dbReference type="GO" id="GO:0046340">
    <property type="term" value="P:diacylglycerol catabolic process"/>
    <property type="evidence" value="ECO:0007669"/>
    <property type="project" value="TreeGrafter"/>
</dbReference>
<sequence>MPGLVVFGRRWGIASDDLGPPTAVEFVLRAAWLSVAAALLSAHSGNLVCPGGPLLRVYLIGVLALLCTTLATLASVVALSMQGTISRPGPRRHMPALVYVRAFLYVPELVWVALGTYWVWDGSPGCERPVVHAVLGTVVTNWVILLGTVVAVLITFDPLGSRRSVAPVEGADGVDGAGTAGPSGRATGVWERRMRLICCCVRRDESSHVAFTDVARILSEFFADTDLVGSDVAAGLTLLHRKQKRDDHERQHNVQTRTPSPSTETAAPVAELAEELSLAAHYMRFAAASYGWPLFVYSHPFSGLCHLCPACSCCCCRRQGSGFALIGGEPPPCHVRAMRRTTDLQDRDFIFVSYHNRVYEVPFYVALDHATGSIVVSVRGTMSLRDVLTDLTADCENLEVEGVSPHDCFAHKGMVQAARYVYGRLVNDGILVGALAIVPEYRVVVTGHSLGAGTAAILALLLKPSYPSLRCYAFSPPGGLLSEALSKHAQQFIISVVLGLDLVPRLSLANMDDLKENILTMILTSDQPKYKILLCACCRGGSVGCAGDDDDMPASPTSPPHGEATAHDSHSPPEPSQPLLSGGSERRASYRSLDSTPTNNVAPEQIPTAAAAATQRPLLFLPGRVVHITKTPARDKTWDGPRFQVNWSHASTFTTIRISPRMLPDHMPGALLNVLAELAPPPERHDGVHPGTTPGPTPGVPGREQVEPVLA</sequence>
<keyword evidence="13 24" id="KW-0472">Membrane</keyword>
<dbReference type="KEGG" id="pmrn:116956151"/>
<evidence type="ECO:0000256" key="14">
    <source>
        <dbReference type="ARBA" id="ARBA00023369"/>
    </source>
</evidence>
<keyword evidence="5" id="KW-0597">Phosphoprotein</keyword>
<comment type="similarity">
    <text evidence="3">Belongs to the AB hydrolase superfamily. Lipase family.</text>
</comment>
<feature type="region of interest" description="Disordered" evidence="23">
    <location>
        <begin position="243"/>
        <end position="266"/>
    </location>
</feature>
<keyword evidence="8" id="KW-0378">Hydrolase</keyword>
<dbReference type="InterPro" id="IPR029058">
    <property type="entry name" value="AB_hydrolase_fold"/>
</dbReference>
<evidence type="ECO:0000256" key="9">
    <source>
        <dbReference type="ARBA" id="ARBA00022837"/>
    </source>
</evidence>
<reference evidence="27" key="1">
    <citation type="submission" date="2025-08" db="UniProtKB">
        <authorList>
            <consortium name="RefSeq"/>
        </authorList>
    </citation>
    <scope>IDENTIFICATION</scope>
    <source>
        <tissue evidence="27">Sperm</tissue>
    </source>
</reference>
<evidence type="ECO:0000256" key="23">
    <source>
        <dbReference type="SAM" id="MobiDB-lite"/>
    </source>
</evidence>
<dbReference type="InterPro" id="IPR052214">
    <property type="entry name" value="DAG_Lipase-Related"/>
</dbReference>
<comment type="catalytic activity">
    <reaction evidence="17">
        <text>1,2,3-(4Z,7Z,10Z,13Z,16Z,19Z-docosahexaenoyl)-glycerol + H2O = 1,2-di-(4Z,7Z,10Z,13Z,16Z,19Z-docosahexaenoyl)-glycerol + (4Z,7Z,10Z,13Z,16Z,19Z)-docosahexaenoate + H(+)</text>
        <dbReference type="Rhea" id="RHEA:63436"/>
        <dbReference type="ChEBI" id="CHEBI:15377"/>
        <dbReference type="ChEBI" id="CHEBI:15378"/>
        <dbReference type="ChEBI" id="CHEBI:77016"/>
        <dbReference type="ChEBI" id="CHEBI:147311"/>
        <dbReference type="ChEBI" id="CHEBI:228170"/>
    </reaction>
</comment>
<evidence type="ECO:0000256" key="1">
    <source>
        <dbReference type="ARBA" id="ARBA00001913"/>
    </source>
</evidence>
<dbReference type="RefSeq" id="XP_032833524.1">
    <property type="nucleotide sequence ID" value="XM_032977633.1"/>
</dbReference>
<evidence type="ECO:0000256" key="3">
    <source>
        <dbReference type="ARBA" id="ARBA00010701"/>
    </source>
</evidence>
<evidence type="ECO:0000256" key="8">
    <source>
        <dbReference type="ARBA" id="ARBA00022801"/>
    </source>
</evidence>
<keyword evidence="12" id="KW-0443">Lipid metabolism</keyword>